<dbReference type="EMBL" id="JAGEVF010000002">
    <property type="protein sequence ID" value="MBO3115694.1"/>
    <property type="molecule type" value="Genomic_DNA"/>
</dbReference>
<feature type="signal peptide" evidence="1">
    <location>
        <begin position="1"/>
        <end position="19"/>
    </location>
</feature>
<evidence type="ECO:0000313" key="2">
    <source>
        <dbReference type="EMBL" id="MBO3115694.1"/>
    </source>
</evidence>
<dbReference type="RefSeq" id="WP_208152471.1">
    <property type="nucleotide sequence ID" value="NZ_JAGEVF010000002.1"/>
</dbReference>
<dbReference type="InterPro" id="IPR055151">
    <property type="entry name" value="GH113"/>
</dbReference>
<dbReference type="SUPFAM" id="SSF51445">
    <property type="entry name" value="(Trans)glycosidases"/>
    <property type="match status" value="1"/>
</dbReference>
<feature type="chain" id="PRO_5047172294" evidence="1">
    <location>
        <begin position="20"/>
        <end position="338"/>
    </location>
</feature>
<comment type="caution">
    <text evidence="2">The sequence shown here is derived from an EMBL/GenBank/DDBJ whole genome shotgun (WGS) entry which is preliminary data.</text>
</comment>
<accession>A0ABS3SZ02</accession>
<evidence type="ECO:0000256" key="1">
    <source>
        <dbReference type="SAM" id="SignalP"/>
    </source>
</evidence>
<gene>
    <name evidence="2" type="ORF">J4050_02990</name>
</gene>
<dbReference type="Pfam" id="PF22612">
    <property type="entry name" value="GH113"/>
    <property type="match status" value="1"/>
</dbReference>
<dbReference type="InterPro" id="IPR017853">
    <property type="entry name" value="GH"/>
</dbReference>
<dbReference type="Gene3D" id="3.20.20.80">
    <property type="entry name" value="Glycosidases"/>
    <property type="match status" value="1"/>
</dbReference>
<dbReference type="Proteomes" id="UP000676776">
    <property type="component" value="Unassembled WGS sequence"/>
</dbReference>
<evidence type="ECO:0000313" key="3">
    <source>
        <dbReference type="Proteomes" id="UP000676776"/>
    </source>
</evidence>
<protein>
    <submittedName>
        <fullName evidence="2">Glycoside hydrolase</fullName>
    </submittedName>
</protein>
<dbReference type="PROSITE" id="PS51257">
    <property type="entry name" value="PROKAR_LIPOPROTEIN"/>
    <property type="match status" value="1"/>
</dbReference>
<sequence length="338" mass="39677">MRILFFSLITVLLLGCAAAEYKPQKINGVSFVAARDAIDSTHVNPVIRINSNYAAIMPFGFIRQLDNPEIIHNTDRQWFGETRAGAKQYIVELRKANLRIMLKPQIWVWRGEFTGEIMMSSEENWEKLESSYTNFIMEYANLAEEVDAEIFCIGTELELFVKFRPEYWTSLIAKIRLVYKGELTYAANWDEFRRTPFWNQLDYIGIDAYFPVSDEKTPSVEHCLEGWKKHKPIIKQVSKENSRPVLFTEYGYRSVDFSAERPWVFDRKMANVNLEAQNNAMMALYAVFWDEDWFAGGFIWKWFHKDEAVGGEDNFMFTPQNKPVELIIKNHYGKYRNP</sequence>
<organism evidence="2 3">
    <name type="scientific">Winogradskyella pelagia</name>
    <dbReference type="NCBI Taxonomy" id="2819984"/>
    <lineage>
        <taxon>Bacteria</taxon>
        <taxon>Pseudomonadati</taxon>
        <taxon>Bacteroidota</taxon>
        <taxon>Flavobacteriia</taxon>
        <taxon>Flavobacteriales</taxon>
        <taxon>Flavobacteriaceae</taxon>
        <taxon>Winogradskyella</taxon>
    </lineage>
</organism>
<reference evidence="2 3" key="1">
    <citation type="submission" date="2021-03" db="EMBL/GenBank/DDBJ databases">
        <title>Winogradskyella sp. nov., isolated from costal sediment.</title>
        <authorList>
            <person name="Gao C."/>
        </authorList>
    </citation>
    <scope>NUCLEOTIDE SEQUENCE [LARGE SCALE GENOMIC DNA]</scope>
    <source>
        <strain evidence="2 3">DF17</strain>
    </source>
</reference>
<dbReference type="GO" id="GO:0016787">
    <property type="term" value="F:hydrolase activity"/>
    <property type="evidence" value="ECO:0007669"/>
    <property type="project" value="UniProtKB-KW"/>
</dbReference>
<dbReference type="CDD" id="cd19608">
    <property type="entry name" value="GH113_mannanase-like"/>
    <property type="match status" value="1"/>
</dbReference>
<name>A0ABS3SZ02_9FLAO</name>
<keyword evidence="1" id="KW-0732">Signal</keyword>
<proteinExistence type="predicted"/>
<keyword evidence="2" id="KW-0378">Hydrolase</keyword>
<keyword evidence="3" id="KW-1185">Reference proteome</keyword>